<proteinExistence type="predicted"/>
<evidence type="ECO:0000313" key="1">
    <source>
        <dbReference type="EMBL" id="GFT74423.1"/>
    </source>
</evidence>
<accession>A0A8X6PNY9</accession>
<dbReference type="Proteomes" id="UP000887013">
    <property type="component" value="Unassembled WGS sequence"/>
</dbReference>
<dbReference type="OrthoDB" id="10446728at2759"/>
<evidence type="ECO:0000313" key="2">
    <source>
        <dbReference type="Proteomes" id="UP000887013"/>
    </source>
</evidence>
<dbReference type="AlphaFoldDB" id="A0A8X6PNY9"/>
<protein>
    <submittedName>
        <fullName evidence="1">Uncharacterized protein</fullName>
    </submittedName>
</protein>
<sequence>MEQLYQNEVGGPVLKNYCIVTTCCISLRLLKIKVIHEKKIAPNLAVSLFPVIEKLYKYLERSRFMAVVLKKTLGEESSNYDVCKRNDSTPPKHGSRLLQGLFATVRRIPRHGTLSKERGIIFI</sequence>
<name>A0A8X6PNY9_NEPPI</name>
<organism evidence="1 2">
    <name type="scientific">Nephila pilipes</name>
    <name type="common">Giant wood spider</name>
    <name type="synonym">Nephila maculata</name>
    <dbReference type="NCBI Taxonomy" id="299642"/>
    <lineage>
        <taxon>Eukaryota</taxon>
        <taxon>Metazoa</taxon>
        <taxon>Ecdysozoa</taxon>
        <taxon>Arthropoda</taxon>
        <taxon>Chelicerata</taxon>
        <taxon>Arachnida</taxon>
        <taxon>Araneae</taxon>
        <taxon>Araneomorphae</taxon>
        <taxon>Entelegynae</taxon>
        <taxon>Araneoidea</taxon>
        <taxon>Nephilidae</taxon>
        <taxon>Nephila</taxon>
    </lineage>
</organism>
<comment type="caution">
    <text evidence="1">The sequence shown here is derived from an EMBL/GenBank/DDBJ whole genome shotgun (WGS) entry which is preliminary data.</text>
</comment>
<keyword evidence="2" id="KW-1185">Reference proteome</keyword>
<gene>
    <name evidence="1" type="ORF">NPIL_197271</name>
</gene>
<dbReference type="EMBL" id="BMAW01117285">
    <property type="protein sequence ID" value="GFT74423.1"/>
    <property type="molecule type" value="Genomic_DNA"/>
</dbReference>
<reference evidence="1" key="1">
    <citation type="submission" date="2020-08" db="EMBL/GenBank/DDBJ databases">
        <title>Multicomponent nature underlies the extraordinary mechanical properties of spider dragline silk.</title>
        <authorList>
            <person name="Kono N."/>
            <person name="Nakamura H."/>
            <person name="Mori M."/>
            <person name="Yoshida Y."/>
            <person name="Ohtoshi R."/>
            <person name="Malay A.D."/>
            <person name="Moran D.A.P."/>
            <person name="Tomita M."/>
            <person name="Numata K."/>
            <person name="Arakawa K."/>
        </authorList>
    </citation>
    <scope>NUCLEOTIDE SEQUENCE</scope>
</reference>